<dbReference type="InterPro" id="IPR035902">
    <property type="entry name" value="Nuc_phospho_transferase"/>
</dbReference>
<evidence type="ECO:0000256" key="6">
    <source>
        <dbReference type="ARBA" id="ARBA00023141"/>
    </source>
</evidence>
<evidence type="ECO:0000313" key="12">
    <source>
        <dbReference type="EMBL" id="SBV95508.1"/>
    </source>
</evidence>
<evidence type="ECO:0000259" key="11">
    <source>
        <dbReference type="Pfam" id="PF02885"/>
    </source>
</evidence>
<feature type="binding site" evidence="9">
    <location>
        <begin position="84"/>
        <end position="85"/>
    </location>
    <ligand>
        <name>5-phospho-alpha-D-ribose 1-diphosphate</name>
        <dbReference type="ChEBI" id="CHEBI:58017"/>
    </ligand>
</feature>
<dbReference type="FunFam" id="3.40.1030.10:FF:000002">
    <property type="entry name" value="Anthranilate phosphoribosyltransferase"/>
    <property type="match status" value="1"/>
</dbReference>
<evidence type="ECO:0000256" key="8">
    <source>
        <dbReference type="ARBA" id="ARBA00061188"/>
    </source>
</evidence>
<dbReference type="InterPro" id="IPR005940">
    <property type="entry name" value="Anthranilate_Pribosyl_Tfrase"/>
</dbReference>
<comment type="catalytic activity">
    <reaction evidence="7 9">
        <text>N-(5-phospho-beta-D-ribosyl)anthranilate + diphosphate = 5-phospho-alpha-D-ribose 1-diphosphate + anthranilate</text>
        <dbReference type="Rhea" id="RHEA:11768"/>
        <dbReference type="ChEBI" id="CHEBI:16567"/>
        <dbReference type="ChEBI" id="CHEBI:18277"/>
        <dbReference type="ChEBI" id="CHEBI:33019"/>
        <dbReference type="ChEBI" id="CHEBI:58017"/>
        <dbReference type="EC" id="2.4.2.18"/>
    </reaction>
</comment>
<comment type="pathway">
    <text evidence="1 9">Amino-acid biosynthesis; L-tryptophan biosynthesis; L-tryptophan from chorismate: step 2/5.</text>
</comment>
<dbReference type="SUPFAM" id="SSF52418">
    <property type="entry name" value="Nucleoside phosphorylase/phosphoribosyltransferase catalytic domain"/>
    <property type="match status" value="1"/>
</dbReference>
<feature type="binding site" evidence="9">
    <location>
        <begin position="91"/>
        <end position="94"/>
    </location>
    <ligand>
        <name>5-phospho-alpha-D-ribose 1-diphosphate</name>
        <dbReference type="ChEBI" id="CHEBI:58017"/>
    </ligand>
</feature>
<dbReference type="NCBIfam" id="TIGR01245">
    <property type="entry name" value="trpD"/>
    <property type="match status" value="1"/>
</dbReference>
<comment type="similarity">
    <text evidence="9">Belongs to the anthranilate phosphoribosyltransferase family.</text>
</comment>
<dbReference type="InterPro" id="IPR017459">
    <property type="entry name" value="Glycosyl_Trfase_fam3_N_dom"/>
</dbReference>
<keyword evidence="2 9" id="KW-0028">Amino-acid biosynthesis</keyword>
<feature type="domain" description="Glycosyl transferase family 3" evidence="10">
    <location>
        <begin position="75"/>
        <end position="328"/>
    </location>
</feature>
<organism evidence="12">
    <name type="scientific">uncultured Alphaproteobacteria bacterium</name>
    <dbReference type="NCBI Taxonomy" id="91750"/>
    <lineage>
        <taxon>Bacteria</taxon>
        <taxon>Pseudomonadati</taxon>
        <taxon>Pseudomonadota</taxon>
        <taxon>Alphaproteobacteria</taxon>
        <taxon>environmental samples</taxon>
    </lineage>
</organism>
<keyword evidence="9" id="KW-0479">Metal-binding</keyword>
<evidence type="ECO:0000256" key="3">
    <source>
        <dbReference type="ARBA" id="ARBA00022676"/>
    </source>
</evidence>
<sequence>MTELKSTLARLATGETLSEADAAEAFDVIMSGGATPSQIGAMLMALRLRGETIDEITGAARTMRGKALKVRAPANAIDIVGTGGDSSGTYNISTGAALCIAACGVPVAKHGNKAQTSKSGSADVLRALGVNLDAEIGLVERAISEAGIGFLLATRHHAAMKEVGPTRQEIGTRTIFNILGPLSNPAGVKRLVIGVYAKAWIESLAAVLGKLGAERAWAVHGADGLDEITTTGPTYVAEWKDGRVSTFEIAPEDAGLARVSPDRLKGGDPDFNAAALRAILEPEVPDSLGPLKDVVALNAAAALMVADVATSLSDGVARAKAAMESGAAKAVLAEFVRITNGN</sequence>
<dbReference type="GO" id="GO:0004048">
    <property type="term" value="F:anthranilate phosphoribosyltransferase activity"/>
    <property type="evidence" value="ECO:0007669"/>
    <property type="project" value="UniProtKB-UniRule"/>
</dbReference>
<feature type="binding site" evidence="9">
    <location>
        <position position="167"/>
    </location>
    <ligand>
        <name>anthranilate</name>
        <dbReference type="ChEBI" id="CHEBI:16567"/>
        <label>2</label>
    </ligand>
</feature>
<proteinExistence type="inferred from homology"/>
<keyword evidence="4 9" id="KW-0808">Transferase</keyword>
<dbReference type="EC" id="2.4.2.18" evidence="9"/>
<dbReference type="PANTHER" id="PTHR43285:SF2">
    <property type="entry name" value="ANTHRANILATE PHOSPHORIBOSYLTRANSFERASE"/>
    <property type="match status" value="1"/>
</dbReference>
<evidence type="ECO:0000259" key="10">
    <source>
        <dbReference type="Pfam" id="PF00591"/>
    </source>
</evidence>
<comment type="caution">
    <text evidence="9">Lacks conserved residue(s) required for the propagation of feature annotation.</text>
</comment>
<feature type="binding site" evidence="9">
    <location>
        <begin position="109"/>
        <end position="117"/>
    </location>
    <ligand>
        <name>5-phospho-alpha-D-ribose 1-diphosphate</name>
        <dbReference type="ChEBI" id="CHEBI:58017"/>
    </ligand>
</feature>
<feature type="binding site" evidence="9">
    <location>
        <position position="93"/>
    </location>
    <ligand>
        <name>Mg(2+)</name>
        <dbReference type="ChEBI" id="CHEBI:18420"/>
        <label>1</label>
    </ligand>
</feature>
<comment type="similarity">
    <text evidence="8">In the C-terminal section; belongs to the anthranilate phosphoribosyltransferase family.</text>
</comment>
<dbReference type="PANTHER" id="PTHR43285">
    <property type="entry name" value="ANTHRANILATE PHOSPHORIBOSYLTRANSFERASE"/>
    <property type="match status" value="1"/>
</dbReference>
<dbReference type="Gene3D" id="3.40.1030.10">
    <property type="entry name" value="Nucleoside phosphorylase/phosphoribosyltransferase catalytic domain"/>
    <property type="match status" value="1"/>
</dbReference>
<evidence type="ECO:0000256" key="2">
    <source>
        <dbReference type="ARBA" id="ARBA00022605"/>
    </source>
</evidence>
<feature type="binding site" evidence="9">
    <location>
        <position position="89"/>
    </location>
    <ligand>
        <name>5-phospho-alpha-D-ribose 1-diphosphate</name>
        <dbReference type="ChEBI" id="CHEBI:58017"/>
    </ligand>
</feature>
<dbReference type="UniPathway" id="UPA00035">
    <property type="reaction ID" value="UER00041"/>
</dbReference>
<feature type="binding site" evidence="9">
    <location>
        <position position="227"/>
    </location>
    <ligand>
        <name>Mg(2+)</name>
        <dbReference type="ChEBI" id="CHEBI:18420"/>
        <label>2</label>
    </ligand>
</feature>
<keyword evidence="5 9" id="KW-0822">Tryptophan biosynthesis</keyword>
<feature type="binding site" evidence="9">
    <location>
        <position position="121"/>
    </location>
    <ligand>
        <name>5-phospho-alpha-D-ribose 1-diphosphate</name>
        <dbReference type="ChEBI" id="CHEBI:58017"/>
    </ligand>
</feature>
<dbReference type="AlphaFoldDB" id="A0A212J7V8"/>
<feature type="binding site" evidence="9">
    <location>
        <position position="227"/>
    </location>
    <ligand>
        <name>Mg(2+)</name>
        <dbReference type="ChEBI" id="CHEBI:18420"/>
        <label>1</label>
    </ligand>
</feature>
<dbReference type="GO" id="GO:0000162">
    <property type="term" value="P:L-tryptophan biosynthetic process"/>
    <property type="evidence" value="ECO:0007669"/>
    <property type="project" value="UniProtKB-UniRule"/>
</dbReference>
<comment type="cofactor">
    <cofactor evidence="9">
        <name>Mg(2+)</name>
        <dbReference type="ChEBI" id="CHEBI:18420"/>
    </cofactor>
    <text evidence="9">Binds 2 magnesium ions per monomer.</text>
</comment>
<evidence type="ECO:0000256" key="1">
    <source>
        <dbReference type="ARBA" id="ARBA00004907"/>
    </source>
</evidence>
<dbReference type="Gene3D" id="1.20.970.10">
    <property type="entry name" value="Transferase, Pyrimidine Nucleoside Phosphorylase, Chain C"/>
    <property type="match status" value="1"/>
</dbReference>
<evidence type="ECO:0000256" key="5">
    <source>
        <dbReference type="ARBA" id="ARBA00022822"/>
    </source>
</evidence>
<dbReference type="SUPFAM" id="SSF47648">
    <property type="entry name" value="Nucleoside phosphorylase/phosphoribosyltransferase N-terminal domain"/>
    <property type="match status" value="1"/>
</dbReference>
<evidence type="ECO:0000256" key="9">
    <source>
        <dbReference type="HAMAP-Rule" id="MF_00211"/>
    </source>
</evidence>
<feature type="binding site" evidence="9">
    <location>
        <position position="81"/>
    </location>
    <ligand>
        <name>anthranilate</name>
        <dbReference type="ChEBI" id="CHEBI:16567"/>
        <label>1</label>
    </ligand>
</feature>
<dbReference type="GO" id="GO:0000287">
    <property type="term" value="F:magnesium ion binding"/>
    <property type="evidence" value="ECO:0007669"/>
    <property type="project" value="UniProtKB-UniRule"/>
</dbReference>
<dbReference type="HAMAP" id="MF_00211">
    <property type="entry name" value="TrpD"/>
    <property type="match status" value="1"/>
</dbReference>
<accession>A0A212J7V8</accession>
<gene>
    <name evidence="9 12" type="primary">trpD</name>
    <name evidence="12" type="ORF">KL86APRO_10644</name>
</gene>
<dbReference type="InterPro" id="IPR000312">
    <property type="entry name" value="Glycosyl_Trfase_fam3"/>
</dbReference>
<dbReference type="Pfam" id="PF00591">
    <property type="entry name" value="Glycos_transf_3"/>
    <property type="match status" value="1"/>
</dbReference>
<keyword evidence="9" id="KW-0460">Magnesium</keyword>
<name>A0A212J7V8_9PROT</name>
<evidence type="ECO:0000256" key="4">
    <source>
        <dbReference type="ARBA" id="ARBA00022679"/>
    </source>
</evidence>
<evidence type="ECO:0000256" key="7">
    <source>
        <dbReference type="ARBA" id="ARBA00052328"/>
    </source>
</evidence>
<dbReference type="EMBL" id="FLUO01000001">
    <property type="protein sequence ID" value="SBV95508.1"/>
    <property type="molecule type" value="Genomic_DNA"/>
</dbReference>
<dbReference type="GO" id="GO:0005829">
    <property type="term" value="C:cytosol"/>
    <property type="evidence" value="ECO:0007669"/>
    <property type="project" value="TreeGrafter"/>
</dbReference>
<feature type="binding site" evidence="9">
    <location>
        <position position="81"/>
    </location>
    <ligand>
        <name>5-phospho-alpha-D-ribose 1-diphosphate</name>
        <dbReference type="ChEBI" id="CHEBI:58017"/>
    </ligand>
</feature>
<feature type="domain" description="Glycosyl transferase family 3 N-terminal" evidence="11">
    <location>
        <begin position="6"/>
        <end position="66"/>
    </location>
</feature>
<keyword evidence="6 9" id="KW-0057">Aromatic amino acid biosynthesis</keyword>
<feature type="binding site" evidence="9">
    <location>
        <position position="112"/>
    </location>
    <ligand>
        <name>anthranilate</name>
        <dbReference type="ChEBI" id="CHEBI:16567"/>
        <label>1</label>
    </ligand>
</feature>
<dbReference type="Pfam" id="PF02885">
    <property type="entry name" value="Glycos_trans_3N"/>
    <property type="match status" value="1"/>
</dbReference>
<protein>
    <recommendedName>
        <fullName evidence="9">Anthranilate phosphoribosyltransferase</fullName>
        <ecNumber evidence="9">2.4.2.18</ecNumber>
    </recommendedName>
</protein>
<reference evidence="12" key="1">
    <citation type="submission" date="2016-04" db="EMBL/GenBank/DDBJ databases">
        <authorList>
            <person name="Evans L.H."/>
            <person name="Alamgir A."/>
            <person name="Owens N."/>
            <person name="Weber N.D."/>
            <person name="Virtaneva K."/>
            <person name="Barbian K."/>
            <person name="Babar A."/>
            <person name="Rosenke K."/>
        </authorList>
    </citation>
    <scope>NUCLEOTIDE SEQUENCE</scope>
    <source>
        <strain evidence="12">86</strain>
    </source>
</reference>
<feature type="binding site" evidence="9">
    <location>
        <position position="226"/>
    </location>
    <ligand>
        <name>Mg(2+)</name>
        <dbReference type="ChEBI" id="CHEBI:18420"/>
        <label>2</label>
    </ligand>
</feature>
<comment type="function">
    <text evidence="9">Catalyzes the transfer of the phosphoribosyl group of 5-phosphorylribose-1-pyrophosphate (PRPP) to anthranilate to yield N-(5'-phosphoribosyl)-anthranilate (PRA).</text>
</comment>
<keyword evidence="3 9" id="KW-0328">Glycosyltransferase</keyword>
<dbReference type="InterPro" id="IPR036320">
    <property type="entry name" value="Glycosyl_Trfase_fam3_N_dom_sf"/>
</dbReference>
<comment type="subunit">
    <text evidence="9">Homodimer.</text>
</comment>